<name>A0A8J5IQT7_9STRA</name>
<evidence type="ECO:0000313" key="3">
    <source>
        <dbReference type="Proteomes" id="UP000709295"/>
    </source>
</evidence>
<organism evidence="2 3">
    <name type="scientific">Phytophthora aleatoria</name>
    <dbReference type="NCBI Taxonomy" id="2496075"/>
    <lineage>
        <taxon>Eukaryota</taxon>
        <taxon>Sar</taxon>
        <taxon>Stramenopiles</taxon>
        <taxon>Oomycota</taxon>
        <taxon>Peronosporomycetes</taxon>
        <taxon>Peronosporales</taxon>
        <taxon>Peronosporaceae</taxon>
        <taxon>Phytophthora</taxon>
    </lineage>
</organism>
<feature type="compositionally biased region" description="Low complexity" evidence="1">
    <location>
        <begin position="767"/>
        <end position="778"/>
    </location>
</feature>
<evidence type="ECO:0000313" key="2">
    <source>
        <dbReference type="EMBL" id="KAG6959518.1"/>
    </source>
</evidence>
<dbReference type="Proteomes" id="UP000709295">
    <property type="component" value="Unassembled WGS sequence"/>
</dbReference>
<dbReference type="PANTHER" id="PTHR13510">
    <property type="entry name" value="FYVE-FINGER-CONTAINING RAB5 EFFECTOR PROTEIN RABENOSYN-5-RELATED"/>
    <property type="match status" value="1"/>
</dbReference>
<feature type="region of interest" description="Disordered" evidence="1">
    <location>
        <begin position="756"/>
        <end position="778"/>
    </location>
</feature>
<dbReference type="CDD" id="cd00065">
    <property type="entry name" value="FYVE_like_SF"/>
    <property type="match status" value="1"/>
</dbReference>
<comment type="caution">
    <text evidence="2">The sequence shown here is derived from an EMBL/GenBank/DDBJ whole genome shotgun (WGS) entry which is preliminary data.</text>
</comment>
<dbReference type="AlphaFoldDB" id="A0A8J5IQT7"/>
<evidence type="ECO:0008006" key="4">
    <source>
        <dbReference type="Google" id="ProtNLM"/>
    </source>
</evidence>
<evidence type="ECO:0000256" key="1">
    <source>
        <dbReference type="SAM" id="MobiDB-lite"/>
    </source>
</evidence>
<dbReference type="EMBL" id="JAENGY010000607">
    <property type="protein sequence ID" value="KAG6959518.1"/>
    <property type="molecule type" value="Genomic_DNA"/>
</dbReference>
<gene>
    <name evidence="2" type="ORF">JG688_00010022</name>
</gene>
<keyword evidence="3" id="KW-1185">Reference proteome</keyword>
<dbReference type="InterPro" id="IPR052727">
    <property type="entry name" value="Rab4/Rab5_effector"/>
</dbReference>
<sequence length="778" mass="87159">MTKFPLEHAPFLPIHLIDSDKEALLDLADTFVTETIEDYERHLRYNNGIVDSTEWVRVKQFEDVVVYEDRRALKERRLSRVSSSRAPKRNGNMLKLLWAGMIRGDLDDVMYAAVNRTAEDAKVKAAYVESNCSDFAVLNTLVGPTVNDPFRSVQIKWTVNAGPPMMRSVVRSRDFVYLESTGMTTTSTGERIGFQLLHSISIPGAPELHEHKLVRGNMSLFHFFRQKSDGIVETYVKVFIDLMGDMPLRVATTLSTSGVVSVWKLGEYALMKKLNWRLSQRRAIVPSDWAKLCHVCSKIIQGSMIRRRTCKICMHQCCARCCVSKKMFFVPAHSRAAVQKIANVCTNCIQTASYSNGMDIALGEISRTAGQFKAQKLTVNSEMKFPLAHAPFGPLRLGEGDRKEAVELADVFVQQTLADYETHLEVQHGVVDEVRWKMVKRFEDVVVYQDREAMRPRRLTLASSSSGSGYEHRESPNEIQKLLWFGTVQGSLDEIMYGVANPTAEEAKVKAAFVGSNVLDFAVLGTIVHPTVDDPFRGLQIKWAVNGGPSMMRSMVRCRDFVYLESTGMTTNSKGERIGYHILHSIAMPGAPELHEHKIIRGNMTLYHLYRQKSEGVVETYVKAFIDVMGDMPSSIATFVSAKGVVSVWKLGDYAEMKKLMWLLKQHKTVPSYQDSSSNCCRVCHKDVRGVLSRRQACCICSGCACSRCTIPKKLHHMSPLTRTVMQTSVVVCTPCMRTVLTTSCLEAAQAEAERNNHAGGSIKDTSSPSSSAFSHAW</sequence>
<accession>A0A8J5IQT7</accession>
<proteinExistence type="predicted"/>
<dbReference type="PANTHER" id="PTHR13510:SF44">
    <property type="entry name" value="RABENOSYN-5"/>
    <property type="match status" value="1"/>
</dbReference>
<reference evidence="2" key="1">
    <citation type="submission" date="2021-01" db="EMBL/GenBank/DDBJ databases">
        <title>Phytophthora aleatoria, a newly-described species from Pinus radiata is distinct from Phytophthora cactorum isolates based on comparative genomics.</title>
        <authorList>
            <person name="Mcdougal R."/>
            <person name="Panda P."/>
            <person name="Williams N."/>
            <person name="Studholme D.J."/>
        </authorList>
    </citation>
    <scope>NUCLEOTIDE SEQUENCE</scope>
    <source>
        <strain evidence="2">NZFS 4037</strain>
    </source>
</reference>
<protein>
    <recommendedName>
        <fullName evidence="4">FYVE-type domain-containing protein</fullName>
    </recommendedName>
</protein>